<accession>A0A5B7EGN0</accession>
<sequence length="108" mass="11716">MSLNSTRQKTNTQAMIKSKQHDTGAAHSLPDSTLRTGRRERPTRCNIQEKQVKISSSGGGGDSRLAVRQAPCYTAGQVTRGHIGQVSRMVALTAGHDTGQYDHKPENT</sequence>
<proteinExistence type="predicted"/>
<dbReference type="EMBL" id="VSRR010002631">
    <property type="protein sequence ID" value="MPC32467.1"/>
    <property type="molecule type" value="Genomic_DNA"/>
</dbReference>
<comment type="caution">
    <text evidence="2">The sequence shown here is derived from an EMBL/GenBank/DDBJ whole genome shotgun (WGS) entry which is preliminary data.</text>
</comment>
<evidence type="ECO:0000313" key="2">
    <source>
        <dbReference type="EMBL" id="MPC32467.1"/>
    </source>
</evidence>
<keyword evidence="3" id="KW-1185">Reference proteome</keyword>
<organism evidence="2 3">
    <name type="scientific">Portunus trituberculatus</name>
    <name type="common">Swimming crab</name>
    <name type="synonym">Neptunus trituberculatus</name>
    <dbReference type="NCBI Taxonomy" id="210409"/>
    <lineage>
        <taxon>Eukaryota</taxon>
        <taxon>Metazoa</taxon>
        <taxon>Ecdysozoa</taxon>
        <taxon>Arthropoda</taxon>
        <taxon>Crustacea</taxon>
        <taxon>Multicrustacea</taxon>
        <taxon>Malacostraca</taxon>
        <taxon>Eumalacostraca</taxon>
        <taxon>Eucarida</taxon>
        <taxon>Decapoda</taxon>
        <taxon>Pleocyemata</taxon>
        <taxon>Brachyura</taxon>
        <taxon>Eubrachyura</taxon>
        <taxon>Portunoidea</taxon>
        <taxon>Portunidae</taxon>
        <taxon>Portuninae</taxon>
        <taxon>Portunus</taxon>
    </lineage>
</organism>
<name>A0A5B7EGN0_PORTR</name>
<evidence type="ECO:0000313" key="3">
    <source>
        <dbReference type="Proteomes" id="UP000324222"/>
    </source>
</evidence>
<dbReference type="Proteomes" id="UP000324222">
    <property type="component" value="Unassembled WGS sequence"/>
</dbReference>
<evidence type="ECO:0000256" key="1">
    <source>
        <dbReference type="SAM" id="MobiDB-lite"/>
    </source>
</evidence>
<feature type="compositionally biased region" description="Polar residues" evidence="1">
    <location>
        <begin position="1"/>
        <end position="15"/>
    </location>
</feature>
<reference evidence="2 3" key="1">
    <citation type="submission" date="2019-05" db="EMBL/GenBank/DDBJ databases">
        <title>Another draft genome of Portunus trituberculatus and its Hox gene families provides insights of decapod evolution.</title>
        <authorList>
            <person name="Jeong J.-H."/>
            <person name="Song I."/>
            <person name="Kim S."/>
            <person name="Choi T."/>
            <person name="Kim D."/>
            <person name="Ryu S."/>
            <person name="Kim W."/>
        </authorList>
    </citation>
    <scope>NUCLEOTIDE SEQUENCE [LARGE SCALE GENOMIC DNA]</scope>
    <source>
        <tissue evidence="2">Muscle</tissue>
    </source>
</reference>
<gene>
    <name evidence="2" type="ORF">E2C01_025778</name>
</gene>
<protein>
    <submittedName>
        <fullName evidence="2">Uncharacterized protein</fullName>
    </submittedName>
</protein>
<feature type="region of interest" description="Disordered" evidence="1">
    <location>
        <begin position="1"/>
        <end position="44"/>
    </location>
</feature>
<dbReference type="AlphaFoldDB" id="A0A5B7EGN0"/>